<dbReference type="Gene3D" id="6.10.10.120">
    <property type="entry name" value="Antitoxin ParD1-like"/>
    <property type="match status" value="1"/>
</dbReference>
<evidence type="ECO:0000313" key="3">
    <source>
        <dbReference type="Proteomes" id="UP000184550"/>
    </source>
</evidence>
<keyword evidence="1" id="KW-0175">Coiled coil</keyword>
<dbReference type="InterPro" id="IPR038296">
    <property type="entry name" value="ParD_sf"/>
</dbReference>
<proteinExistence type="predicted"/>
<comment type="caution">
    <text evidence="2">The sequence shown here is derived from an EMBL/GenBank/DDBJ whole genome shotgun (WGS) entry which is preliminary data.</text>
</comment>
<name>A0A7Z9C2L1_9CYAN</name>
<evidence type="ECO:0000313" key="2">
    <source>
        <dbReference type="EMBL" id="VXD25936.1"/>
    </source>
</evidence>
<keyword evidence="3" id="KW-1185">Reference proteome</keyword>
<dbReference type="Proteomes" id="UP000184550">
    <property type="component" value="Unassembled WGS sequence"/>
</dbReference>
<dbReference type="EMBL" id="CZCU02000169">
    <property type="protein sequence ID" value="VXD25936.1"/>
    <property type="molecule type" value="Genomic_DNA"/>
</dbReference>
<evidence type="ECO:0000256" key="1">
    <source>
        <dbReference type="SAM" id="Coils"/>
    </source>
</evidence>
<sequence>MLQITLTPEQEQFLQAQLKTGKYNNPQEVISKAFKLLEKEEKTELLANIPGSASAKKLLTEKIKEFRDNLKNTQNQPLNLEQEKLSRKVKELFDKTQSIPGIGDITEEEIVAEIEAYRGGGGKSLLKKL</sequence>
<organism evidence="2 3">
    <name type="scientific">Planktothrix serta PCC 8927</name>
    <dbReference type="NCBI Taxonomy" id="671068"/>
    <lineage>
        <taxon>Bacteria</taxon>
        <taxon>Bacillati</taxon>
        <taxon>Cyanobacteriota</taxon>
        <taxon>Cyanophyceae</taxon>
        <taxon>Oscillatoriophycideae</taxon>
        <taxon>Oscillatoriales</taxon>
        <taxon>Microcoleaceae</taxon>
        <taxon>Planktothrix</taxon>
    </lineage>
</organism>
<feature type="coiled-coil region" evidence="1">
    <location>
        <begin position="56"/>
        <end position="83"/>
    </location>
</feature>
<reference evidence="2" key="1">
    <citation type="submission" date="2019-10" db="EMBL/GenBank/DDBJ databases">
        <authorList>
            <consortium name="Genoscope - CEA"/>
            <person name="William W."/>
        </authorList>
    </citation>
    <scope>NUCLEOTIDE SEQUENCE [LARGE SCALE GENOMIC DNA]</scope>
    <source>
        <strain evidence="2">BBR_PRJEB10992</strain>
    </source>
</reference>
<dbReference type="OrthoDB" id="464498at2"/>
<evidence type="ECO:0008006" key="4">
    <source>
        <dbReference type="Google" id="ProtNLM"/>
    </source>
</evidence>
<gene>
    <name evidence="2" type="ORF">PL8927_900193</name>
</gene>
<protein>
    <recommendedName>
        <fullName evidence="4">Type II toxin-antitoxin system ParD family antitoxin</fullName>
    </recommendedName>
</protein>
<dbReference type="RefSeq" id="WP_083627059.1">
    <property type="nucleotide sequence ID" value="NZ_LR734888.1"/>
</dbReference>
<dbReference type="AlphaFoldDB" id="A0A7Z9C2L1"/>
<accession>A0A7Z9C2L1</accession>